<evidence type="ECO:0000313" key="2">
    <source>
        <dbReference type="EMBL" id="SIS63994.1"/>
    </source>
</evidence>
<proteinExistence type="predicted"/>
<accession>A0A1N7KR10</accession>
<evidence type="ECO:0000313" key="3">
    <source>
        <dbReference type="Proteomes" id="UP000187608"/>
    </source>
</evidence>
<feature type="region of interest" description="Disordered" evidence="1">
    <location>
        <begin position="181"/>
        <end position="206"/>
    </location>
</feature>
<dbReference type="Gene3D" id="2.60.120.10">
    <property type="entry name" value="Jelly Rolls"/>
    <property type="match status" value="1"/>
</dbReference>
<dbReference type="Proteomes" id="UP000187608">
    <property type="component" value="Unassembled WGS sequence"/>
</dbReference>
<sequence>MSEPKFKTNITKEEMEKERIVRFDELKQTGVPLMFIDSILPGHQRMNYSYVGDTASENPDYTAAITQPHDFQIGMVKAKPGNGPAYHTHDYIEAFFPLTGQWRFYWGNSEDEIEGETIINPWDLISLPPGLWRGFEVLSDSDEEAWLLAVLEPHKVFDGKDPHWAPQIIRQAEQYGFKADEKGKMIPPENFKDLEKEMDEKLNNDK</sequence>
<name>A0A1N7KR10_9BACI</name>
<dbReference type="InterPro" id="IPR014710">
    <property type="entry name" value="RmlC-like_jellyroll"/>
</dbReference>
<protein>
    <recommendedName>
        <fullName evidence="4">Cupin domain-containing protein</fullName>
    </recommendedName>
</protein>
<gene>
    <name evidence="2" type="ORF">SAMN05421687_11613</name>
</gene>
<dbReference type="EMBL" id="FTOC01000016">
    <property type="protein sequence ID" value="SIS63994.1"/>
    <property type="molecule type" value="Genomic_DNA"/>
</dbReference>
<dbReference type="InterPro" id="IPR011051">
    <property type="entry name" value="RmlC_Cupin_sf"/>
</dbReference>
<dbReference type="OrthoDB" id="6058at2"/>
<dbReference type="STRING" id="570947.SAMN05421687_11613"/>
<reference evidence="3" key="1">
    <citation type="submission" date="2017-01" db="EMBL/GenBank/DDBJ databases">
        <authorList>
            <person name="Varghese N."/>
            <person name="Submissions S."/>
        </authorList>
    </citation>
    <scope>NUCLEOTIDE SEQUENCE [LARGE SCALE GENOMIC DNA]</scope>
    <source>
        <strain evidence="3">DSM 23127</strain>
    </source>
</reference>
<organism evidence="2 3">
    <name type="scientific">Salimicrobium flavidum</name>
    <dbReference type="NCBI Taxonomy" id="570947"/>
    <lineage>
        <taxon>Bacteria</taxon>
        <taxon>Bacillati</taxon>
        <taxon>Bacillota</taxon>
        <taxon>Bacilli</taxon>
        <taxon>Bacillales</taxon>
        <taxon>Bacillaceae</taxon>
        <taxon>Salimicrobium</taxon>
    </lineage>
</organism>
<dbReference type="RefSeq" id="WP_076560720.1">
    <property type="nucleotide sequence ID" value="NZ_FTOC01000016.1"/>
</dbReference>
<evidence type="ECO:0000256" key="1">
    <source>
        <dbReference type="SAM" id="MobiDB-lite"/>
    </source>
</evidence>
<dbReference type="AlphaFoldDB" id="A0A1N7KR10"/>
<evidence type="ECO:0008006" key="4">
    <source>
        <dbReference type="Google" id="ProtNLM"/>
    </source>
</evidence>
<keyword evidence="3" id="KW-1185">Reference proteome</keyword>
<dbReference type="SUPFAM" id="SSF51182">
    <property type="entry name" value="RmlC-like cupins"/>
    <property type="match status" value="1"/>
</dbReference>